<evidence type="ECO:0000256" key="9">
    <source>
        <dbReference type="ARBA" id="ARBA00022962"/>
    </source>
</evidence>
<dbReference type="GO" id="GO:0046349">
    <property type="term" value="P:amino sugar biosynthetic process"/>
    <property type="evidence" value="ECO:0007669"/>
    <property type="project" value="UniProtKB-ARBA"/>
</dbReference>
<reference evidence="13" key="1">
    <citation type="submission" date="2010-02" db="EMBL/GenBank/DDBJ databases">
        <title>The Genome Sequence of Prevotella oris strain C735.</title>
        <authorList>
            <consortium name="The Broad Institute Genome Sequencing Platform"/>
            <person name="Ward D."/>
            <person name="Feldgarden M."/>
            <person name="Earl A."/>
            <person name="Young S.K."/>
            <person name="Zeng Q."/>
            <person name="Koehrsen M."/>
            <person name="Alvarado L."/>
            <person name="Berlin A."/>
            <person name="Bochicchio J."/>
            <person name="Borenstein D."/>
            <person name="Chapman S.B."/>
            <person name="Chen Z."/>
            <person name="Engels R."/>
            <person name="Freedman E."/>
            <person name="Gellesch M."/>
            <person name="Goldberg J."/>
            <person name="Griggs A."/>
            <person name="Gujja S."/>
            <person name="Heilman E."/>
            <person name="Heiman D."/>
            <person name="Hepburn T."/>
            <person name="Howarth C."/>
            <person name="Jen D."/>
            <person name="Larson L."/>
            <person name="Mehta T."/>
            <person name="Park D."/>
            <person name="Pearson M."/>
            <person name="Roberts A."/>
            <person name="Saif S."/>
            <person name="Shea T."/>
            <person name="Shenoy N."/>
            <person name="Sisk P."/>
            <person name="Stolte C."/>
            <person name="Sykes S."/>
            <person name="Thomson T."/>
            <person name="Walk T."/>
            <person name="White J."/>
            <person name="Yandava C."/>
            <person name="Sibley C.D."/>
            <person name="Field T.R."/>
            <person name="Grinwis M."/>
            <person name="Eshaghurshan C.S."/>
            <person name="Surette M.G."/>
            <person name="Haas B."/>
            <person name="Nusbaum C."/>
            <person name="Birren B."/>
        </authorList>
    </citation>
    <scope>NUCLEOTIDE SEQUENCE [LARGE SCALE GENOMIC DNA]</scope>
    <source>
        <strain evidence="13">C735</strain>
    </source>
</reference>
<keyword evidence="5 10" id="KW-0963">Cytoplasm</keyword>
<dbReference type="EMBL" id="GL349564">
    <property type="protein sequence ID" value="EFI49689.1"/>
    <property type="molecule type" value="Genomic_DNA"/>
</dbReference>
<evidence type="ECO:0000256" key="6">
    <source>
        <dbReference type="ARBA" id="ARBA00022576"/>
    </source>
</evidence>
<dbReference type="InterPro" id="IPR047084">
    <property type="entry name" value="GFAT_N"/>
</dbReference>
<keyword evidence="14" id="KW-1185">Reference proteome</keyword>
<dbReference type="RefSeq" id="WP_004376506.1">
    <property type="nucleotide sequence ID" value="NZ_GL349564.1"/>
</dbReference>
<dbReference type="InterPro" id="IPR005855">
    <property type="entry name" value="GFAT"/>
</dbReference>
<evidence type="ECO:0000256" key="2">
    <source>
        <dbReference type="ARBA" id="ARBA00004496"/>
    </source>
</evidence>
<dbReference type="InterPro" id="IPR017932">
    <property type="entry name" value="GATase_2_dom"/>
</dbReference>
<evidence type="ECO:0000256" key="8">
    <source>
        <dbReference type="ARBA" id="ARBA00022737"/>
    </source>
</evidence>
<dbReference type="NCBIfam" id="NF001484">
    <property type="entry name" value="PRK00331.1"/>
    <property type="match status" value="1"/>
</dbReference>
<sequence>MCGIVGYLGKREAYPILIKGLKRLEYRGYDSAGVALIDREDNLHVYKTKGKVADLEAFCADKNTSGSVGIAHTRWATHGEPSSVNAHPHYSSSKNLAIIHNGIIENYAEIKRNLIAKGVVFQSETDTEVLVQLIEYVQVKKNLDTLTAVQVALHQVIGAYAIALLDRREPNQIIAARKQSPLVVGIGKDEFFLGSDASPIVEFTDKVVYLEDGNIAVMRLGEELKVVNLLNREQNPSVQTIDINLGQIEKGGYPHFMLKEIFEQPDCLKTCMCGRINAEATNVTLSAVIDNKDRLLLAKRIIIVACGTSWHAALIGKQLIETYCRIPVNVEYASEFRYRNPVVSSDDVVIAMSQSGETADTLAAVELAKAAGAFIYGICNAVGSSIPRATDTGSYIHVGPEIGVASTKAFTGQVIVLTMLALALAKEKGTVSKEDYERVVKELSLIPHKMQEVLKLNDKIANLSQVFTYAHNFIYLGRGYSYPVAMEGALKLKEISYIHAEGYPAAEMKHGPIALIDSDMPVVVIATHNAMYEKVLSNIQEIKARKGRVIALITKGDETISRIADKVIELPETLECLEPLLATIPLQLLAYHIAVCKNKNVDQPRNLAKSVTVE</sequence>
<dbReference type="CDD" id="cd00714">
    <property type="entry name" value="GFAT"/>
    <property type="match status" value="1"/>
</dbReference>
<dbReference type="HAMAP" id="MF_00164">
    <property type="entry name" value="GlmS"/>
    <property type="match status" value="1"/>
</dbReference>
<dbReference type="Gene3D" id="3.60.20.10">
    <property type="entry name" value="Glutamine Phosphoribosylpyrophosphate, subunit 1, domain 1"/>
    <property type="match status" value="1"/>
</dbReference>
<comment type="subunit">
    <text evidence="10">Homodimer.</text>
</comment>
<dbReference type="GO" id="GO:0006487">
    <property type="term" value="P:protein N-linked glycosylation"/>
    <property type="evidence" value="ECO:0007669"/>
    <property type="project" value="TreeGrafter"/>
</dbReference>
<evidence type="ECO:0000256" key="1">
    <source>
        <dbReference type="ARBA" id="ARBA00001031"/>
    </source>
</evidence>
<comment type="function">
    <text evidence="10">Catalyzes the first step in hexosamine metabolism, converting fructose-6P into glucosamine-6P using glutamine as a nitrogen source.</text>
</comment>
<feature type="domain" description="Glutamine amidotransferase type-2" evidence="11">
    <location>
        <begin position="2"/>
        <end position="221"/>
    </location>
</feature>
<evidence type="ECO:0000256" key="7">
    <source>
        <dbReference type="ARBA" id="ARBA00022679"/>
    </source>
</evidence>
<dbReference type="FunFam" id="3.40.50.10490:FF:000002">
    <property type="entry name" value="Glutamine--fructose-6-phosphate aminotransferase [isomerizing]"/>
    <property type="match status" value="1"/>
</dbReference>
<dbReference type="Proteomes" id="UP000003805">
    <property type="component" value="Miscellaneous, Scaffold supercont1.1"/>
</dbReference>
<dbReference type="FunFam" id="3.60.20.10:FF:000006">
    <property type="entry name" value="Glutamine--fructose-6-phosphate aminotransferase [isomerizing]"/>
    <property type="match status" value="1"/>
</dbReference>
<gene>
    <name evidence="10" type="primary">glmS</name>
    <name evidence="13" type="ORF">HMPREF0665_00413</name>
</gene>
<accession>D7N9T2</accession>
<dbReference type="Pfam" id="PF01380">
    <property type="entry name" value="SIS"/>
    <property type="match status" value="2"/>
</dbReference>
<dbReference type="PANTHER" id="PTHR10937:SF0">
    <property type="entry name" value="GLUTAMINE--FRUCTOSE-6-PHOSPHATE TRANSAMINASE (ISOMERIZING)"/>
    <property type="match status" value="1"/>
</dbReference>
<dbReference type="InterPro" id="IPR035490">
    <property type="entry name" value="GlmS/FrlB_SIS"/>
</dbReference>
<dbReference type="HOGENOM" id="CLU_012520_5_2_10"/>
<evidence type="ECO:0000256" key="5">
    <source>
        <dbReference type="ARBA" id="ARBA00022490"/>
    </source>
</evidence>
<dbReference type="CDD" id="cd05008">
    <property type="entry name" value="SIS_GlmS_GlmD_1"/>
    <property type="match status" value="1"/>
</dbReference>
<dbReference type="InterPro" id="IPR001347">
    <property type="entry name" value="SIS_dom"/>
</dbReference>
<dbReference type="PROSITE" id="PS51464">
    <property type="entry name" value="SIS"/>
    <property type="match status" value="2"/>
</dbReference>
<evidence type="ECO:0000313" key="14">
    <source>
        <dbReference type="Proteomes" id="UP000003805"/>
    </source>
</evidence>
<feature type="initiator methionine" description="Removed" evidence="10">
    <location>
        <position position="1"/>
    </location>
</feature>
<evidence type="ECO:0000256" key="10">
    <source>
        <dbReference type="HAMAP-Rule" id="MF_00164"/>
    </source>
</evidence>
<dbReference type="InterPro" id="IPR046348">
    <property type="entry name" value="SIS_dom_sf"/>
</dbReference>
<keyword evidence="6 10" id="KW-0032">Aminotransferase</keyword>
<organism evidence="13 14">
    <name type="scientific">Segatella oris C735</name>
    <dbReference type="NCBI Taxonomy" id="563008"/>
    <lineage>
        <taxon>Bacteria</taxon>
        <taxon>Pseudomonadati</taxon>
        <taxon>Bacteroidota</taxon>
        <taxon>Bacteroidia</taxon>
        <taxon>Bacteroidales</taxon>
        <taxon>Prevotellaceae</taxon>
        <taxon>Segatella</taxon>
    </lineage>
</organism>
<keyword evidence="7 10" id="KW-0808">Transferase</keyword>
<dbReference type="AlphaFoldDB" id="D7N9T2"/>
<feature type="active site" description="For Fru-6P isomerization activity" evidence="10">
    <location>
        <position position="609"/>
    </location>
</feature>
<protein>
    <recommendedName>
        <fullName evidence="4 10">Glutamine--fructose-6-phosphate aminotransferase [isomerizing]</fullName>
        <ecNumber evidence="3 10">2.6.1.16</ecNumber>
    </recommendedName>
    <alternativeName>
        <fullName evidence="10">D-fructose-6-phosphate amidotransferase</fullName>
    </alternativeName>
    <alternativeName>
        <fullName evidence="10">GFAT</fullName>
    </alternativeName>
    <alternativeName>
        <fullName evidence="10">Glucosamine-6-phosphate synthase</fullName>
    </alternativeName>
    <alternativeName>
        <fullName evidence="10">Hexosephosphate aminotransferase</fullName>
    </alternativeName>
    <alternativeName>
        <fullName evidence="10">L-glutamine--D-fructose-6-phosphate amidotransferase</fullName>
    </alternativeName>
</protein>
<dbReference type="InterPro" id="IPR029055">
    <property type="entry name" value="Ntn_hydrolases_N"/>
</dbReference>
<dbReference type="GO" id="GO:0097367">
    <property type="term" value="F:carbohydrate derivative binding"/>
    <property type="evidence" value="ECO:0007669"/>
    <property type="project" value="InterPro"/>
</dbReference>
<dbReference type="Gene3D" id="3.40.50.10490">
    <property type="entry name" value="Glucose-6-phosphate isomerase like protein, domain 1"/>
    <property type="match status" value="2"/>
</dbReference>
<dbReference type="GO" id="GO:0004360">
    <property type="term" value="F:glutamine-fructose-6-phosphate transaminase (isomerizing) activity"/>
    <property type="evidence" value="ECO:0007669"/>
    <property type="project" value="UniProtKB-UniRule"/>
</dbReference>
<dbReference type="eggNOG" id="COG0449">
    <property type="taxonomic scope" value="Bacteria"/>
</dbReference>
<feature type="active site" description="Nucleophile; for GATase activity" evidence="10">
    <location>
        <position position="2"/>
    </location>
</feature>
<evidence type="ECO:0000256" key="3">
    <source>
        <dbReference type="ARBA" id="ARBA00012916"/>
    </source>
</evidence>
<dbReference type="PROSITE" id="PS51278">
    <property type="entry name" value="GATASE_TYPE_2"/>
    <property type="match status" value="1"/>
</dbReference>
<evidence type="ECO:0000259" key="12">
    <source>
        <dbReference type="PROSITE" id="PS51464"/>
    </source>
</evidence>
<feature type="domain" description="SIS" evidence="12">
    <location>
        <begin position="291"/>
        <end position="430"/>
    </location>
</feature>
<dbReference type="Pfam" id="PF13522">
    <property type="entry name" value="GATase_6"/>
    <property type="match status" value="1"/>
</dbReference>
<dbReference type="EC" id="2.6.1.16" evidence="3 10"/>
<dbReference type="InterPro" id="IPR035466">
    <property type="entry name" value="GlmS/AgaS_SIS"/>
</dbReference>
<evidence type="ECO:0000313" key="13">
    <source>
        <dbReference type="EMBL" id="EFI49689.1"/>
    </source>
</evidence>
<dbReference type="CDD" id="cd05009">
    <property type="entry name" value="SIS_GlmS_GlmD_2"/>
    <property type="match status" value="1"/>
</dbReference>
<proteinExistence type="inferred from homology"/>
<dbReference type="GO" id="GO:0006002">
    <property type="term" value="P:fructose 6-phosphate metabolic process"/>
    <property type="evidence" value="ECO:0007669"/>
    <property type="project" value="TreeGrafter"/>
</dbReference>
<dbReference type="PANTHER" id="PTHR10937">
    <property type="entry name" value="GLUCOSAMINE--FRUCTOSE-6-PHOSPHATE AMINOTRANSFERASE, ISOMERIZING"/>
    <property type="match status" value="1"/>
</dbReference>
<evidence type="ECO:0000259" key="11">
    <source>
        <dbReference type="PROSITE" id="PS51278"/>
    </source>
</evidence>
<comment type="catalytic activity">
    <reaction evidence="1 10">
        <text>D-fructose 6-phosphate + L-glutamine = D-glucosamine 6-phosphate + L-glutamate</text>
        <dbReference type="Rhea" id="RHEA:13237"/>
        <dbReference type="ChEBI" id="CHEBI:29985"/>
        <dbReference type="ChEBI" id="CHEBI:58359"/>
        <dbReference type="ChEBI" id="CHEBI:58725"/>
        <dbReference type="ChEBI" id="CHEBI:61527"/>
        <dbReference type="EC" id="2.6.1.16"/>
    </reaction>
</comment>
<dbReference type="SUPFAM" id="SSF53697">
    <property type="entry name" value="SIS domain"/>
    <property type="match status" value="1"/>
</dbReference>
<dbReference type="SUPFAM" id="SSF56235">
    <property type="entry name" value="N-terminal nucleophile aminohydrolases (Ntn hydrolases)"/>
    <property type="match status" value="1"/>
</dbReference>
<dbReference type="FunFam" id="3.40.50.10490:FF:000001">
    <property type="entry name" value="Glutamine--fructose-6-phosphate aminotransferase [isomerizing]"/>
    <property type="match status" value="1"/>
</dbReference>
<evidence type="ECO:0000256" key="4">
    <source>
        <dbReference type="ARBA" id="ARBA00016090"/>
    </source>
</evidence>
<dbReference type="GO" id="GO:0005829">
    <property type="term" value="C:cytosol"/>
    <property type="evidence" value="ECO:0007669"/>
    <property type="project" value="TreeGrafter"/>
</dbReference>
<comment type="subcellular location">
    <subcellularLocation>
        <location evidence="2 10">Cytoplasm</location>
    </subcellularLocation>
</comment>
<feature type="domain" description="SIS" evidence="12">
    <location>
        <begin position="463"/>
        <end position="604"/>
    </location>
</feature>
<keyword evidence="9" id="KW-0315">Glutamine amidotransferase</keyword>
<dbReference type="GO" id="GO:0006047">
    <property type="term" value="P:UDP-N-acetylglucosamine metabolic process"/>
    <property type="evidence" value="ECO:0007669"/>
    <property type="project" value="TreeGrafter"/>
</dbReference>
<name>D7N9T2_9BACT</name>
<dbReference type="NCBIfam" id="TIGR01135">
    <property type="entry name" value="glmS"/>
    <property type="match status" value="1"/>
</dbReference>
<keyword evidence="8" id="KW-0677">Repeat</keyword>
<dbReference type="GO" id="GO:0005975">
    <property type="term" value="P:carbohydrate metabolic process"/>
    <property type="evidence" value="ECO:0007669"/>
    <property type="project" value="UniProtKB-UniRule"/>
</dbReference>